<dbReference type="InterPro" id="IPR035986">
    <property type="entry name" value="PKD_dom_sf"/>
</dbReference>
<keyword evidence="6" id="KW-0863">Zinc-finger</keyword>
<dbReference type="Pfam" id="PF00098">
    <property type="entry name" value="zf-CCHC"/>
    <property type="match status" value="1"/>
</dbReference>
<feature type="domain" description="CCHC-type" evidence="8">
    <location>
        <begin position="201"/>
        <end position="217"/>
    </location>
</feature>
<keyword evidence="6" id="KW-0479">Metal-binding</keyword>
<evidence type="ECO:0000256" key="4">
    <source>
        <dbReference type="ARBA" id="ARBA00022989"/>
    </source>
</evidence>
<evidence type="ECO:0000256" key="2">
    <source>
        <dbReference type="ARBA" id="ARBA00022692"/>
    </source>
</evidence>
<dbReference type="PROSITE" id="PS50158">
    <property type="entry name" value="ZF_CCHC"/>
    <property type="match status" value="1"/>
</dbReference>
<evidence type="ECO:0000256" key="3">
    <source>
        <dbReference type="ARBA" id="ARBA00022737"/>
    </source>
</evidence>
<evidence type="ECO:0000256" key="1">
    <source>
        <dbReference type="ARBA" id="ARBA00004141"/>
    </source>
</evidence>
<dbReference type="SUPFAM" id="SSF49299">
    <property type="entry name" value="PKD domain"/>
    <property type="match status" value="3"/>
</dbReference>
<dbReference type="GO" id="GO:0005886">
    <property type="term" value="C:plasma membrane"/>
    <property type="evidence" value="ECO:0007669"/>
    <property type="project" value="TreeGrafter"/>
</dbReference>
<comment type="caution">
    <text evidence="9">The sequence shown here is derived from an EMBL/GenBank/DDBJ whole genome shotgun (WGS) entry which is preliminary data.</text>
</comment>
<feature type="domain" description="PKD" evidence="7">
    <location>
        <begin position="529"/>
        <end position="586"/>
    </location>
</feature>
<proteinExistence type="predicted"/>
<dbReference type="PANTHER" id="PTHR46730:SF1">
    <property type="entry name" value="PLAT DOMAIN-CONTAINING PROTEIN"/>
    <property type="match status" value="1"/>
</dbReference>
<dbReference type="InterPro" id="IPR013783">
    <property type="entry name" value="Ig-like_fold"/>
</dbReference>
<dbReference type="InterPro" id="IPR022409">
    <property type="entry name" value="PKD/Chitinase_dom"/>
</dbReference>
<dbReference type="PANTHER" id="PTHR46730">
    <property type="entry name" value="POLYCYSTIN-1"/>
    <property type="match status" value="1"/>
</dbReference>
<sequence>MVYASFLTPETKRSFSALCAAMSNRFGDHGYPETYRQEIHTLRKYDRETIQEYASRVEMLVRKSFPTIDTATHSTLSVEYMLRGLPDQSIAIELLTKRISSITEVIHQITLYETYKRGSRDRNIRQLGTIEDSYRNDCWSEDIEVRKVGGKRFVTEERLTQFERGISESLETVIQREMAKYYTWQNKQVYRDRTTKMKNLRCFNCNEDGHYIRDCPKEKRSPYYKENRSGFIRNKERSQNQTEKSLNCYGLKLSTKYWSAWVNGTCLTNCEQNRTRHCSSEPCTGDAWEVTSCNYGDCVIEGLRIGTSAEVLFRNDHSMTYSSFEWTGGPDITASAVIIDDNNITVPVTSDNVNNVGSFNITSSNTNTKDFGVYHVQLIISNSKGIHYEDMALFYEEPIVLTSVNTPSEVLLNSPFEMTAILSSGSNVEFDWIMNGDDSAYKLCQHIVRECTANYSYSTIDIFNITLVARNEVSHGIQTDIFVTVLKEVAGLSFSQSIGAVNTTRSAEFILILDSTGREPMGNLTIVIDFGDGTSETSNLYDITNTLVSPGKIFFHLYSQQGEYVVMGNISSTVSSQSLSNITVNVWDDISQLSLGVPKFAQTGTDVNFQFQNYPPNGFEFTISYGDGVELKSNVGVQYTAFDSTPWTHSYSSPGIYEISLLAINAEQTKDCKLNITIQYPITELIISPPALPFLRYPTPDGIIEFEISQVSNADPPTNVTCSFSFENNEVYIEKGVDIAYMQPFKMSYTYTTDGTKHVNVTCINVVSQFTVLTQLEIKTVTLNDFDFSYPTELNVNISLNGDNEVNDFSEDIQFKISLLNCTRFPLNFSLEFDFGDGTTPSNIVDFNVQHSFTKRGQFLVVVTISDSTSITTVNLPIRIGRIDFTVDKYIGSVGHLPFVFNISGPPSFGSYQLFADDGDKYDLSSSNSPILKSHVYKDFGKYYPKVIATFPDFTEILYLERSLNTDYNLSVIMIDFNTTVDLPPGEITVIVSKHPLAEDLPSVKCRFDFQDKIDVVPKEKTQDITTENPLIYHFTYYTLGYPIANFTCFNQYDRNENITTLTVVNECFPLTGIFDRQYSNTSNPLRLITSEDVDLSSRMPVKCADKDVGYKWKIYKIVNDTEVLINYNPPEPPKGSLRFPRGGFRQGMYKVTLNVSLPETYVFEPTFVQFIKPPPFAYIDGGSQQQAALVKPIVKIDALTHSYDLEQGYGGNHNLTFDWSCKRVDNASDLTDLSIKYENNFQSFLDCSELLDTTLPRGKTILKMLNDSYQGYAVSVNVSVDNLITPFTQLILAVPGSPPIVSIMCVINCMAKYAVMVKSMWYVECKDCTQNDILTYQWTMYYKDLNGDWQLISDLTEFSDSRPTSKSFAINDNTLQVEMEYKLTVLVKGYGREGIGEASSTFLTNSAPYGGHCEADPSIGNASTTAFKIMCFDWKDETENPMKYEFLIVEKSDEDDGIEKETPFQFGGLTIRFFNVHTATFKITNIKSSHLRRHLKNANKRWHKNYGRLTASMPPAEYVPKDPNDVNATNKLFNDYDETFAKVNKGGNTMALLRLMDSTASIYADIDLPTSGIPDLSTPMKCVNYTDSGSDQSSVKTNLQQKTDDMIREMDKRTPDENSNVGMTSADAGFMAKTLKTIIKNKAMMNDGLSKKVAENAKKTIQNILKRTQIKPRLMTEISSIKGAAKEVVNVLADTLAYWKTGGSENLEEILTVEFVEEEFREYYRKYPEKYDEEITDDTQFDSFVKQCYTNKQIIFEKQKEMADSTNGGAEDLIESVNDALDSTAATISPGEGEQLINKTDITLSVEKDSKDAFLNKSVVYRKGMSLQFDNNSLTNVTEGTNMDLQVTVMEKSPLLHAVGASQVDGQVMNIAVKDDEEKN</sequence>
<keyword evidence="2" id="KW-0812">Transmembrane</keyword>
<dbReference type="Pfam" id="PF02010">
    <property type="entry name" value="REJ"/>
    <property type="match status" value="1"/>
</dbReference>
<keyword evidence="10" id="KW-1185">Reference proteome</keyword>
<dbReference type="InterPro" id="IPR000601">
    <property type="entry name" value="PKD_dom"/>
</dbReference>
<comment type="subcellular location">
    <subcellularLocation>
        <location evidence="1">Membrane</location>
        <topology evidence="1">Multi-pass membrane protein</topology>
    </subcellularLocation>
</comment>
<keyword evidence="5" id="KW-0472">Membrane</keyword>
<accession>A0A8S3Q6J2</accession>
<reference evidence="9" key="1">
    <citation type="submission" date="2021-03" db="EMBL/GenBank/DDBJ databases">
        <authorList>
            <person name="Bekaert M."/>
        </authorList>
    </citation>
    <scope>NUCLEOTIDE SEQUENCE</scope>
</reference>
<evidence type="ECO:0000256" key="5">
    <source>
        <dbReference type="ARBA" id="ARBA00023136"/>
    </source>
</evidence>
<dbReference type="SMART" id="SM00089">
    <property type="entry name" value="PKD"/>
    <property type="match status" value="3"/>
</dbReference>
<dbReference type="SUPFAM" id="SSF57756">
    <property type="entry name" value="Retrovirus zinc finger-like domains"/>
    <property type="match status" value="1"/>
</dbReference>
<keyword evidence="6" id="KW-0862">Zinc</keyword>
<dbReference type="GO" id="GO:0008270">
    <property type="term" value="F:zinc ion binding"/>
    <property type="evidence" value="ECO:0007669"/>
    <property type="project" value="UniProtKB-KW"/>
</dbReference>
<keyword evidence="3" id="KW-0677">Repeat</keyword>
<dbReference type="InterPro" id="IPR036875">
    <property type="entry name" value="Znf_CCHC_sf"/>
</dbReference>
<dbReference type="SMART" id="SM00343">
    <property type="entry name" value="ZnF_C2HC"/>
    <property type="match status" value="1"/>
</dbReference>
<dbReference type="Proteomes" id="UP000683360">
    <property type="component" value="Unassembled WGS sequence"/>
</dbReference>
<dbReference type="Gene3D" id="2.60.40.10">
    <property type="entry name" value="Immunoglobulins"/>
    <property type="match status" value="2"/>
</dbReference>
<dbReference type="InterPro" id="IPR001878">
    <property type="entry name" value="Znf_CCHC"/>
</dbReference>
<dbReference type="GO" id="GO:0003676">
    <property type="term" value="F:nucleic acid binding"/>
    <property type="evidence" value="ECO:0007669"/>
    <property type="project" value="InterPro"/>
</dbReference>
<dbReference type="EMBL" id="CAJPWZ010000388">
    <property type="protein sequence ID" value="CAG2192436.1"/>
    <property type="molecule type" value="Genomic_DNA"/>
</dbReference>
<dbReference type="Gene3D" id="4.10.60.10">
    <property type="entry name" value="Zinc finger, CCHC-type"/>
    <property type="match status" value="1"/>
</dbReference>
<evidence type="ECO:0000313" key="10">
    <source>
        <dbReference type="Proteomes" id="UP000683360"/>
    </source>
</evidence>
<dbReference type="GO" id="GO:0005261">
    <property type="term" value="F:monoatomic cation channel activity"/>
    <property type="evidence" value="ECO:0007669"/>
    <property type="project" value="TreeGrafter"/>
</dbReference>
<dbReference type="OrthoDB" id="6099138at2759"/>
<dbReference type="InterPro" id="IPR002859">
    <property type="entry name" value="PKD/REJ-like"/>
</dbReference>
<evidence type="ECO:0000259" key="7">
    <source>
        <dbReference type="PROSITE" id="PS50093"/>
    </source>
</evidence>
<evidence type="ECO:0000259" key="8">
    <source>
        <dbReference type="PROSITE" id="PS50158"/>
    </source>
</evidence>
<organism evidence="9 10">
    <name type="scientific">Mytilus edulis</name>
    <name type="common">Blue mussel</name>
    <dbReference type="NCBI Taxonomy" id="6550"/>
    <lineage>
        <taxon>Eukaryota</taxon>
        <taxon>Metazoa</taxon>
        <taxon>Spiralia</taxon>
        <taxon>Lophotrochozoa</taxon>
        <taxon>Mollusca</taxon>
        <taxon>Bivalvia</taxon>
        <taxon>Autobranchia</taxon>
        <taxon>Pteriomorphia</taxon>
        <taxon>Mytilida</taxon>
        <taxon>Mytiloidea</taxon>
        <taxon>Mytilidae</taxon>
        <taxon>Mytilinae</taxon>
        <taxon>Mytilus</taxon>
    </lineage>
</organism>
<protein>
    <submittedName>
        <fullName evidence="9">PKD1L2</fullName>
    </submittedName>
</protein>
<evidence type="ECO:0000256" key="6">
    <source>
        <dbReference type="PROSITE-ProRule" id="PRU00047"/>
    </source>
</evidence>
<feature type="domain" description="PKD" evidence="7">
    <location>
        <begin position="616"/>
        <end position="666"/>
    </location>
</feature>
<evidence type="ECO:0000313" key="9">
    <source>
        <dbReference type="EMBL" id="CAG2192436.1"/>
    </source>
</evidence>
<dbReference type="PROSITE" id="PS50093">
    <property type="entry name" value="PKD"/>
    <property type="match status" value="3"/>
</dbReference>
<dbReference type="GO" id="GO:0006816">
    <property type="term" value="P:calcium ion transport"/>
    <property type="evidence" value="ECO:0007669"/>
    <property type="project" value="TreeGrafter"/>
</dbReference>
<gene>
    <name evidence="9" type="ORF">MEDL_7597</name>
</gene>
<name>A0A8S3Q6J2_MYTED</name>
<feature type="domain" description="PKD" evidence="7">
    <location>
        <begin position="826"/>
        <end position="880"/>
    </location>
</feature>
<keyword evidence="4" id="KW-1133">Transmembrane helix</keyword>